<reference evidence="2 5" key="1">
    <citation type="journal article" date="2019" name="Sci. Rep.">
        <title>Orb-weaving spider Araneus ventricosus genome elucidates the spidroin gene catalogue.</title>
        <authorList>
            <person name="Kono N."/>
            <person name="Nakamura H."/>
            <person name="Ohtoshi R."/>
            <person name="Moran D.A.P."/>
            <person name="Shinohara A."/>
            <person name="Yoshida Y."/>
            <person name="Fujiwara M."/>
            <person name="Mori M."/>
            <person name="Tomita M."/>
            <person name="Arakawa K."/>
        </authorList>
    </citation>
    <scope>NUCLEOTIDE SEQUENCE [LARGE SCALE GENOMIC DNA]</scope>
</reference>
<gene>
    <name evidence="3" type="ORF">AVEN_208555_1</name>
    <name evidence="2" type="ORF">AVEN_28569_1</name>
    <name evidence="4" type="ORF">AVEN_86748_1</name>
</gene>
<name>A0A4Y2VU98_ARAVE</name>
<evidence type="ECO:0000313" key="2">
    <source>
        <dbReference type="EMBL" id="GBO27450.1"/>
    </source>
</evidence>
<feature type="transmembrane region" description="Helical" evidence="1">
    <location>
        <begin position="108"/>
        <end position="127"/>
    </location>
</feature>
<dbReference type="EMBL" id="BGPR01050740">
    <property type="protein sequence ID" value="GBO27694.1"/>
    <property type="molecule type" value="Genomic_DNA"/>
</dbReference>
<comment type="caution">
    <text evidence="2">The sequence shown here is derived from an EMBL/GenBank/DDBJ whole genome shotgun (WGS) entry which is preliminary data.</text>
</comment>
<accession>A0A4Y2VU98</accession>
<keyword evidence="1" id="KW-1133">Transmembrane helix</keyword>
<dbReference type="Proteomes" id="UP000499080">
    <property type="component" value="Unassembled WGS sequence"/>
</dbReference>
<evidence type="ECO:0000256" key="1">
    <source>
        <dbReference type="SAM" id="Phobius"/>
    </source>
</evidence>
<keyword evidence="1" id="KW-0812">Transmembrane</keyword>
<keyword evidence="5" id="KW-1185">Reference proteome</keyword>
<feature type="transmembrane region" description="Helical" evidence="1">
    <location>
        <begin position="59"/>
        <end position="78"/>
    </location>
</feature>
<dbReference type="EMBL" id="BGPR01050461">
    <property type="protein sequence ID" value="GBO27450.1"/>
    <property type="molecule type" value="Genomic_DNA"/>
</dbReference>
<sequence length="137" mass="15678">MLFARKKIQGRKKQEWGTLSGAVGSVTSSVRKTHYPTFGIEKHFNSQTRRTRKISSVHLRSPFLYTFFSFLLLLSIYVKGRGTPRPKTSDTFTQVTADTASLKASFRLFAIHLLPGYFGVATFWLVIAPRREFETQQ</sequence>
<keyword evidence="1" id="KW-0472">Membrane</keyword>
<evidence type="ECO:0000313" key="5">
    <source>
        <dbReference type="Proteomes" id="UP000499080"/>
    </source>
</evidence>
<dbReference type="AlphaFoldDB" id="A0A4Y2VU98"/>
<proteinExistence type="predicted"/>
<evidence type="ECO:0000313" key="3">
    <source>
        <dbReference type="EMBL" id="GBO27676.1"/>
    </source>
</evidence>
<evidence type="ECO:0000313" key="4">
    <source>
        <dbReference type="EMBL" id="GBO27694.1"/>
    </source>
</evidence>
<protein>
    <submittedName>
        <fullName evidence="2">Uncharacterized protein</fullName>
    </submittedName>
</protein>
<dbReference type="EMBL" id="BGPR01050713">
    <property type="protein sequence ID" value="GBO27676.1"/>
    <property type="molecule type" value="Genomic_DNA"/>
</dbReference>
<organism evidence="2 5">
    <name type="scientific">Araneus ventricosus</name>
    <name type="common">Orbweaver spider</name>
    <name type="synonym">Epeira ventricosa</name>
    <dbReference type="NCBI Taxonomy" id="182803"/>
    <lineage>
        <taxon>Eukaryota</taxon>
        <taxon>Metazoa</taxon>
        <taxon>Ecdysozoa</taxon>
        <taxon>Arthropoda</taxon>
        <taxon>Chelicerata</taxon>
        <taxon>Arachnida</taxon>
        <taxon>Araneae</taxon>
        <taxon>Araneomorphae</taxon>
        <taxon>Entelegynae</taxon>
        <taxon>Araneoidea</taxon>
        <taxon>Araneidae</taxon>
        <taxon>Araneus</taxon>
    </lineage>
</organism>